<keyword evidence="6" id="KW-0687">Ribonucleoprotein</keyword>
<dbReference type="GO" id="GO:0003735">
    <property type="term" value="F:structural constituent of ribosome"/>
    <property type="evidence" value="ECO:0007669"/>
    <property type="project" value="TreeGrafter"/>
</dbReference>
<proteinExistence type="inferred from homology"/>
<evidence type="ECO:0000256" key="6">
    <source>
        <dbReference type="ARBA" id="ARBA00023274"/>
    </source>
</evidence>
<dbReference type="InterPro" id="IPR008092">
    <property type="entry name" value="Ribosomal_mS29_met"/>
</dbReference>
<dbReference type="AlphaFoldDB" id="A0AAN8FZ95"/>
<reference evidence="8 9" key="1">
    <citation type="submission" date="2019-10" db="EMBL/GenBank/DDBJ databases">
        <title>Assembly and Annotation for the nematode Trichostrongylus colubriformis.</title>
        <authorList>
            <person name="Martin J."/>
        </authorList>
    </citation>
    <scope>NUCLEOTIDE SEQUENCE [LARGE SCALE GENOMIC DNA]</scope>
    <source>
        <strain evidence="8">G859</strain>
        <tissue evidence="8">Whole worm</tissue>
    </source>
</reference>
<evidence type="ECO:0000256" key="7">
    <source>
        <dbReference type="ARBA" id="ARBA00035140"/>
    </source>
</evidence>
<organism evidence="8 9">
    <name type="scientific">Trichostrongylus colubriformis</name>
    <name type="common">Black scour worm</name>
    <dbReference type="NCBI Taxonomy" id="6319"/>
    <lineage>
        <taxon>Eukaryota</taxon>
        <taxon>Metazoa</taxon>
        <taxon>Ecdysozoa</taxon>
        <taxon>Nematoda</taxon>
        <taxon>Chromadorea</taxon>
        <taxon>Rhabditida</taxon>
        <taxon>Rhabditina</taxon>
        <taxon>Rhabditomorpha</taxon>
        <taxon>Strongyloidea</taxon>
        <taxon>Trichostrongylidae</taxon>
        <taxon>Trichostrongylus</taxon>
    </lineage>
</organism>
<dbReference type="Pfam" id="PF10236">
    <property type="entry name" value="DAP3"/>
    <property type="match status" value="1"/>
</dbReference>
<evidence type="ECO:0000256" key="4">
    <source>
        <dbReference type="ARBA" id="ARBA00022980"/>
    </source>
</evidence>
<dbReference type="EMBL" id="WIXE01003192">
    <property type="protein sequence ID" value="KAK5984162.1"/>
    <property type="molecule type" value="Genomic_DNA"/>
</dbReference>
<evidence type="ECO:0000256" key="3">
    <source>
        <dbReference type="ARBA" id="ARBA00022946"/>
    </source>
</evidence>
<dbReference type="PRINTS" id="PR01716">
    <property type="entry name" value="DEATHASSOCP3"/>
</dbReference>
<gene>
    <name evidence="8" type="ORF">GCK32_014231</name>
</gene>
<evidence type="ECO:0000313" key="8">
    <source>
        <dbReference type="EMBL" id="KAK5984162.1"/>
    </source>
</evidence>
<accession>A0AAN8FZ95</accession>
<protein>
    <recommendedName>
        <fullName evidence="7">Small ribosomal subunit protein mS29</fullName>
    </recommendedName>
</protein>
<dbReference type="InterPro" id="IPR019368">
    <property type="entry name" value="Ribosomal_mS29"/>
</dbReference>
<dbReference type="PANTHER" id="PTHR12810:SF0">
    <property type="entry name" value="SMALL RIBOSOMAL SUBUNIT PROTEIN MS29"/>
    <property type="match status" value="1"/>
</dbReference>
<dbReference type="GO" id="GO:0006915">
    <property type="term" value="P:apoptotic process"/>
    <property type="evidence" value="ECO:0007669"/>
    <property type="project" value="InterPro"/>
</dbReference>
<evidence type="ECO:0000256" key="2">
    <source>
        <dbReference type="ARBA" id="ARBA00009863"/>
    </source>
</evidence>
<evidence type="ECO:0000256" key="1">
    <source>
        <dbReference type="ARBA" id="ARBA00004173"/>
    </source>
</evidence>
<keyword evidence="5" id="KW-0496">Mitochondrion</keyword>
<evidence type="ECO:0000313" key="9">
    <source>
        <dbReference type="Proteomes" id="UP001331761"/>
    </source>
</evidence>
<keyword evidence="3" id="KW-0809">Transit peptide</keyword>
<keyword evidence="4 8" id="KW-0689">Ribosomal protein</keyword>
<evidence type="ECO:0000256" key="5">
    <source>
        <dbReference type="ARBA" id="ARBA00023128"/>
    </source>
</evidence>
<comment type="caution">
    <text evidence="8">The sequence shown here is derived from an EMBL/GenBank/DDBJ whole genome shotgun (WGS) entry which is preliminary data.</text>
</comment>
<comment type="subcellular location">
    <subcellularLocation>
        <location evidence="1">Mitochondrion</location>
    </subcellularLocation>
</comment>
<sequence>MELTRGVKEVEMSTYKQGRINDPVNAVAILQRFKEQNQHMWKTLSGLKTERDYEWTKNERTVVDRPITDIVEIGLSAPFLATDCIGALFRELKRHSSTGNITMFVAVDDANSLWGKTLVKKADRSYASASELSLVQHFRKLISPGWENGCILLVADKKETVDARDEVTVPRNTPLELFGEEGFQFIEPFLPIETKQYTKEEVSNMYQYYYDKRWLTTEKARTEDGKQQLMYLSAFNPFYFERLCAFN</sequence>
<dbReference type="GO" id="GO:0005763">
    <property type="term" value="C:mitochondrial small ribosomal subunit"/>
    <property type="evidence" value="ECO:0007669"/>
    <property type="project" value="TreeGrafter"/>
</dbReference>
<comment type="similarity">
    <text evidence="2">Belongs to the mitochondrion-specific ribosomal protein mS29 family.</text>
</comment>
<dbReference type="PANTHER" id="PTHR12810">
    <property type="entry name" value="MITOCHONDRIAL 28S RIBOSOMAL PROTEIN S29"/>
    <property type="match status" value="1"/>
</dbReference>
<name>A0AAN8FZ95_TRICO</name>
<keyword evidence="9" id="KW-1185">Reference proteome</keyword>
<dbReference type="Proteomes" id="UP001331761">
    <property type="component" value="Unassembled WGS sequence"/>
</dbReference>